<feature type="compositionally biased region" description="Polar residues" evidence="1">
    <location>
        <begin position="363"/>
        <end position="372"/>
    </location>
</feature>
<proteinExistence type="predicted"/>
<dbReference type="EMBL" id="KE525342">
    <property type="protein sequence ID" value="KFB49045.1"/>
    <property type="molecule type" value="Genomic_DNA"/>
</dbReference>
<gene>
    <name evidence="2" type="ORF">ZHAS_00017057</name>
</gene>
<evidence type="ECO:0000313" key="2">
    <source>
        <dbReference type="EMBL" id="KFB49045.1"/>
    </source>
</evidence>
<keyword evidence="4" id="KW-1185">Reference proteome</keyword>
<organism evidence="2">
    <name type="scientific">Anopheles sinensis</name>
    <name type="common">Mosquito</name>
    <dbReference type="NCBI Taxonomy" id="74873"/>
    <lineage>
        <taxon>Eukaryota</taxon>
        <taxon>Metazoa</taxon>
        <taxon>Ecdysozoa</taxon>
        <taxon>Arthropoda</taxon>
        <taxon>Hexapoda</taxon>
        <taxon>Insecta</taxon>
        <taxon>Pterygota</taxon>
        <taxon>Neoptera</taxon>
        <taxon>Endopterygota</taxon>
        <taxon>Diptera</taxon>
        <taxon>Nematocera</taxon>
        <taxon>Culicoidea</taxon>
        <taxon>Culicidae</taxon>
        <taxon>Anophelinae</taxon>
        <taxon>Anopheles</taxon>
    </lineage>
</organism>
<dbReference type="VEuPathDB" id="VectorBase:ASIC017057"/>
<evidence type="ECO:0000313" key="3">
    <source>
        <dbReference type="EnsemblMetazoa" id="ASIC017057-PA"/>
    </source>
</evidence>
<dbReference type="OrthoDB" id="10573722at2759"/>
<feature type="compositionally biased region" description="Low complexity" evidence="1">
    <location>
        <begin position="57"/>
        <end position="67"/>
    </location>
</feature>
<dbReference type="EnsemblMetazoa" id="ASIC017057-RA">
    <property type="protein sequence ID" value="ASIC017057-PA"/>
    <property type="gene ID" value="ASIC017057"/>
</dbReference>
<evidence type="ECO:0000256" key="1">
    <source>
        <dbReference type="SAM" id="MobiDB-lite"/>
    </source>
</evidence>
<reference evidence="2 4" key="1">
    <citation type="journal article" date="2014" name="BMC Genomics">
        <title>Genome sequence of Anopheles sinensis provides insight into genetics basis of mosquito competence for malaria parasites.</title>
        <authorList>
            <person name="Zhou D."/>
            <person name="Zhang D."/>
            <person name="Ding G."/>
            <person name="Shi L."/>
            <person name="Hou Q."/>
            <person name="Ye Y."/>
            <person name="Xu Y."/>
            <person name="Zhou H."/>
            <person name="Xiong C."/>
            <person name="Li S."/>
            <person name="Yu J."/>
            <person name="Hong S."/>
            <person name="Yu X."/>
            <person name="Zou P."/>
            <person name="Chen C."/>
            <person name="Chang X."/>
            <person name="Wang W."/>
            <person name="Lv Y."/>
            <person name="Sun Y."/>
            <person name="Ma L."/>
            <person name="Shen B."/>
            <person name="Zhu C."/>
        </authorList>
    </citation>
    <scope>NUCLEOTIDE SEQUENCE [LARGE SCALE GENOMIC DNA]</scope>
</reference>
<dbReference type="AlphaFoldDB" id="A0A084WFQ1"/>
<name>A0A084WFQ1_ANOSI</name>
<accession>A0A084WFQ1</accession>
<sequence>MVLYARRSNTFRLAKPTLTPLLLATGPPGPGFIVASPLPGIGVAGTKPSGSARTRSKTSTGGVTTGTKPAVVRASFSTPSVANVLRDEGGTPGERIARNLIGEYLAAKKTRCDVQQQQQQQMSIPPPIFHVHQLPSAGHIHQQQQREMDELAYKHPILLRADEDEEDEERVLGGASRSLDSEDDCSIELVLQDELKDDQQPTLSYDSKNGDEEDTNESLIVPRPKMIAFHSLKGTKEPSTVNSASTTTCRLVGKVNPNILKTWEQLSGQQVPHNSCVHQRSASTGRMLPLAEANGTIRQPLRRPAVATSSSGCLYFDTETEAEDADDDDDGESADERQSCLLYCPQQEEEDVMVEFKVNKATVSDSRTTASSGGLPPVGSTSSEGADFYDSIDAVSTPLPPPPGGAGPPEHSYTDLPSVAGGEGLADFTSIDRKRLWSIEISEQ</sequence>
<protein>
    <submittedName>
        <fullName evidence="2 3">Uncharacterized protein</fullName>
    </submittedName>
</protein>
<dbReference type="Proteomes" id="UP000030765">
    <property type="component" value="Unassembled WGS sequence"/>
</dbReference>
<evidence type="ECO:0000313" key="4">
    <source>
        <dbReference type="Proteomes" id="UP000030765"/>
    </source>
</evidence>
<feature type="region of interest" description="Disordered" evidence="1">
    <location>
        <begin position="192"/>
        <end position="216"/>
    </location>
</feature>
<feature type="region of interest" description="Disordered" evidence="1">
    <location>
        <begin position="363"/>
        <end position="424"/>
    </location>
</feature>
<reference evidence="3" key="2">
    <citation type="submission" date="2020-05" db="UniProtKB">
        <authorList>
            <consortium name="EnsemblMetazoa"/>
        </authorList>
    </citation>
    <scope>IDENTIFICATION</scope>
</reference>
<feature type="region of interest" description="Disordered" evidence="1">
    <location>
        <begin position="45"/>
        <end position="67"/>
    </location>
</feature>
<dbReference type="EMBL" id="ATLV01023387">
    <property type="status" value="NOT_ANNOTATED_CDS"/>
    <property type="molecule type" value="Genomic_DNA"/>
</dbReference>